<feature type="domain" description="PEP-utilising enzyme mobile" evidence="2">
    <location>
        <begin position="711"/>
        <end position="778"/>
    </location>
</feature>
<dbReference type="Gene3D" id="3.50.30.10">
    <property type="entry name" value="Phosphohistidine domain"/>
    <property type="match status" value="1"/>
</dbReference>
<dbReference type="PANTHER" id="PTHR43615">
    <property type="entry name" value="PHOSPHOENOLPYRUVATE SYNTHASE-RELATED"/>
    <property type="match status" value="1"/>
</dbReference>
<dbReference type="InterPro" id="IPR051549">
    <property type="entry name" value="PEP_Utilizing_Enz"/>
</dbReference>
<evidence type="ECO:0000313" key="3">
    <source>
        <dbReference type="EMBL" id="PRO69979.1"/>
    </source>
</evidence>
<keyword evidence="4" id="KW-1185">Reference proteome</keyword>
<evidence type="ECO:0000256" key="1">
    <source>
        <dbReference type="SAM" id="Coils"/>
    </source>
</evidence>
<dbReference type="EMBL" id="PVNO01000013">
    <property type="protein sequence ID" value="PRO69979.1"/>
    <property type="molecule type" value="Genomic_DNA"/>
</dbReference>
<evidence type="ECO:0000313" key="4">
    <source>
        <dbReference type="Proteomes" id="UP000239539"/>
    </source>
</evidence>
<dbReference type="Proteomes" id="UP000239539">
    <property type="component" value="Unassembled WGS sequence"/>
</dbReference>
<comment type="caution">
    <text evidence="3">The sequence shown here is derived from an EMBL/GenBank/DDBJ whole genome shotgun (WGS) entry which is preliminary data.</text>
</comment>
<dbReference type="SUPFAM" id="SSF56059">
    <property type="entry name" value="Glutathione synthetase ATP-binding domain-like"/>
    <property type="match status" value="1"/>
</dbReference>
<accession>A0ABX5CQW8</accession>
<protein>
    <submittedName>
        <fullName evidence="3">Phosphoenolpyruvate synthase</fullName>
    </submittedName>
</protein>
<dbReference type="InterPro" id="IPR013815">
    <property type="entry name" value="ATP_grasp_subdomain_1"/>
</dbReference>
<organism evidence="3 4">
    <name type="scientific">Alteromonas gracilis</name>
    <dbReference type="NCBI Taxonomy" id="1479524"/>
    <lineage>
        <taxon>Bacteria</taxon>
        <taxon>Pseudomonadati</taxon>
        <taxon>Pseudomonadota</taxon>
        <taxon>Gammaproteobacteria</taxon>
        <taxon>Alteromonadales</taxon>
        <taxon>Alteromonadaceae</taxon>
        <taxon>Alteromonas/Salinimonas group</taxon>
        <taxon>Alteromonas</taxon>
    </lineage>
</organism>
<proteinExistence type="predicted"/>
<keyword evidence="1" id="KW-0175">Coiled coil</keyword>
<dbReference type="InterPro" id="IPR036637">
    <property type="entry name" value="Phosphohistidine_dom_sf"/>
</dbReference>
<sequence length="787" mass="88585">MFMSYSDNIVTLSRSELSLASSKAEVLNSLYGRLKSASVLPLNFFTFAEWKRGGDKHIHAAKQLGAELIVRSSCLNEDTDCSSQAGKYTSLLHVKNTTEALSHAISKVFESYGDAQNDDQVFIQPMLDTPDFVGVAFNREPNSNGNYYVISADTTGDTQSVTSGADSTIQNWFIRHDAKPEEKWLVQVIALFEELHTLFGTCPLDIEFAIKKNKVFLLQVRPLLLALKQESQESKSNTKQYELELSCIEKKLKRMSTRHPYLCGEQTLFGVMPDWNPAEIIGVKPKPLALSLYKELVTDRVWAQQRFNYGYRNVYNHPLLLVLGGTPFVDIRASFNSFIPNTLAEPLAEKLVNHYLNTLKASPHLHDKVEFSIVLSCFNFGLKGQLDELKQCGFSQSECNEIQRALIVLTDNVITDKNSVFHQDIKKIDELEKRQDQIIQSDLNKIDKIYWLIEDCKNYGTLPFAGLARAGFIAIQLLKSMCESKLITQCDYDSFLHSVKTVSSALLDDSKTMQRDLLIKKYGHLRPGTYDITSKRYDEEPGSYFSTTKGFSDKLNKFALSLEQLNNINEALSRSNLSCDAVTLFNFIKNAIEAREYGKFVFSRSLSQTLVLIEQLGSQVGFSRDDLAFADIKEILRLQSTSHSATATLASTITLGKEYYEMCQKIKLPALIRRPSDAQFYQVLAEEPNFVTSGCITAPVCTNIDPNSVAGKIVFIEAADPGFDWLFSYEIAGLVTQFGGLNSHMAIRAQELNVPAVIGAGEWWFKKWKNAEMLKIDCQCQKVHIIS</sequence>
<dbReference type="PANTHER" id="PTHR43615:SF1">
    <property type="entry name" value="PPDK_N DOMAIN-CONTAINING PROTEIN"/>
    <property type="match status" value="1"/>
</dbReference>
<gene>
    <name evidence="3" type="ORF">C6Y39_05020</name>
</gene>
<evidence type="ECO:0000259" key="2">
    <source>
        <dbReference type="Pfam" id="PF00391"/>
    </source>
</evidence>
<dbReference type="Gene3D" id="3.30.1490.20">
    <property type="entry name" value="ATP-grasp fold, A domain"/>
    <property type="match status" value="1"/>
</dbReference>
<dbReference type="InterPro" id="IPR008279">
    <property type="entry name" value="PEP-util_enz_mobile_dom"/>
</dbReference>
<dbReference type="Gene3D" id="3.30.470.20">
    <property type="entry name" value="ATP-grasp fold, B domain"/>
    <property type="match status" value="1"/>
</dbReference>
<reference evidence="4" key="1">
    <citation type="journal article" date="2020" name="Int. J. Syst. Evol. Microbiol.">
        <title>Alteromonas alba sp. nov., a marine bacterium isolated from the seawater of the West Pacific Ocean.</title>
        <authorList>
            <person name="Sun C."/>
            <person name="Wu Y.-H."/>
            <person name="Xamxidin M."/>
            <person name="Cheng H."/>
            <person name="Xu X.-W."/>
        </authorList>
    </citation>
    <scope>NUCLEOTIDE SEQUENCE [LARGE SCALE GENOMIC DNA]</scope>
    <source>
        <strain evidence="4">9a2</strain>
    </source>
</reference>
<feature type="coiled-coil region" evidence="1">
    <location>
        <begin position="224"/>
        <end position="258"/>
    </location>
</feature>
<dbReference type="NCBIfam" id="NF004508">
    <property type="entry name" value="PRK05849.1"/>
    <property type="match status" value="1"/>
</dbReference>
<dbReference type="Pfam" id="PF00391">
    <property type="entry name" value="PEP-utilizers"/>
    <property type="match status" value="1"/>
</dbReference>
<dbReference type="SUPFAM" id="SSF52009">
    <property type="entry name" value="Phosphohistidine domain"/>
    <property type="match status" value="1"/>
</dbReference>
<name>A0ABX5CQW8_9ALTE</name>